<dbReference type="EMBL" id="JAHRIP010041061">
    <property type="protein sequence ID" value="MEQ2296945.1"/>
    <property type="molecule type" value="Genomic_DNA"/>
</dbReference>
<gene>
    <name evidence="1" type="ORF">AMECASPLE_029742</name>
</gene>
<organism evidence="1 2">
    <name type="scientific">Ameca splendens</name>
    <dbReference type="NCBI Taxonomy" id="208324"/>
    <lineage>
        <taxon>Eukaryota</taxon>
        <taxon>Metazoa</taxon>
        <taxon>Chordata</taxon>
        <taxon>Craniata</taxon>
        <taxon>Vertebrata</taxon>
        <taxon>Euteleostomi</taxon>
        <taxon>Actinopterygii</taxon>
        <taxon>Neopterygii</taxon>
        <taxon>Teleostei</taxon>
        <taxon>Neoteleostei</taxon>
        <taxon>Acanthomorphata</taxon>
        <taxon>Ovalentaria</taxon>
        <taxon>Atherinomorphae</taxon>
        <taxon>Cyprinodontiformes</taxon>
        <taxon>Goodeidae</taxon>
        <taxon>Ameca</taxon>
    </lineage>
</organism>
<accession>A0ABV0YU62</accession>
<proteinExistence type="predicted"/>
<evidence type="ECO:0000313" key="2">
    <source>
        <dbReference type="Proteomes" id="UP001469553"/>
    </source>
</evidence>
<dbReference type="Proteomes" id="UP001469553">
    <property type="component" value="Unassembled WGS sequence"/>
</dbReference>
<protein>
    <submittedName>
        <fullName evidence="1">Uncharacterized protein</fullName>
    </submittedName>
</protein>
<keyword evidence="2" id="KW-1185">Reference proteome</keyword>
<comment type="caution">
    <text evidence="1">The sequence shown here is derived from an EMBL/GenBank/DDBJ whole genome shotgun (WGS) entry which is preliminary data.</text>
</comment>
<name>A0ABV0YU62_9TELE</name>
<evidence type="ECO:0000313" key="1">
    <source>
        <dbReference type="EMBL" id="MEQ2296945.1"/>
    </source>
</evidence>
<sequence length="123" mass="14170">MIPNWKTVVCYIWGRNQYLPQVEQLVLCSRLIVGLNRRISALERVEPLLLCIETSQFRFGPLIRRPPECLPLDFFHRVPSRRTTGNTENSLEGLYIPFGHVSRSPRINRACFGPVTQTLCDVS</sequence>
<reference evidence="1 2" key="1">
    <citation type="submission" date="2021-06" db="EMBL/GenBank/DDBJ databases">
        <authorList>
            <person name="Palmer J.M."/>
        </authorList>
    </citation>
    <scope>NUCLEOTIDE SEQUENCE [LARGE SCALE GENOMIC DNA]</scope>
    <source>
        <strain evidence="1 2">AS_MEX2019</strain>
        <tissue evidence="1">Muscle</tissue>
    </source>
</reference>